<feature type="transmembrane region" description="Helical" evidence="1">
    <location>
        <begin position="62"/>
        <end position="81"/>
    </location>
</feature>
<name>A0A1L7NY47_9VIRI</name>
<keyword evidence="1" id="KW-0812">Transmembrane</keyword>
<dbReference type="EMBL" id="AP017927">
    <property type="protein sequence ID" value="BAW34837.1"/>
    <property type="molecule type" value="Genomic_DNA"/>
</dbReference>
<feature type="transmembrane region" description="Helical" evidence="1">
    <location>
        <begin position="6"/>
        <end position="26"/>
    </location>
</feature>
<accession>A0A1L7NY47</accession>
<keyword evidence="2" id="KW-0150">Chloroplast</keyword>
<dbReference type="RefSeq" id="YP_009340890.1">
    <property type="nucleotide sequence ID" value="NC_033387.1"/>
</dbReference>
<keyword evidence="1" id="KW-0472">Membrane</keyword>
<dbReference type="GeneID" id="30862111"/>
<dbReference type="Pfam" id="PF07444">
    <property type="entry name" value="Ycf66_N"/>
    <property type="match status" value="1"/>
</dbReference>
<gene>
    <name evidence="2" type="primary">ycf66</name>
</gene>
<geneLocation type="chloroplast" evidence="2"/>
<reference evidence="2" key="1">
    <citation type="submission" date="2016-12" db="EMBL/GenBank/DDBJ databases">
        <title>Plant chloroplast DNA.</title>
        <authorList>
            <person name="Ihara K."/>
            <person name="Takabayashi A."/>
        </authorList>
    </citation>
    <scope>NUCLEOTIDE SEQUENCE</scope>
</reference>
<dbReference type="AlphaFoldDB" id="A0A1L7NY47"/>
<evidence type="ECO:0000313" key="2">
    <source>
        <dbReference type="EMBL" id="BAW34837.1"/>
    </source>
</evidence>
<keyword evidence="2" id="KW-0934">Plastid</keyword>
<protein>
    <submittedName>
        <fullName evidence="2">Hypothetical chloroplast RF66</fullName>
    </submittedName>
</protein>
<proteinExistence type="predicted"/>
<sequence>MILFDFDFTVFLALTLLIFSIYYYFICQKKYVLQDSDVFFSCLILLNGGILLFQGWRLDPLLLFTQIISTIMIISFANENISLRNQIKKISDNKLNNNNTQSDFYKSKNQEIRKKNFKYKIKIPK</sequence>
<feature type="transmembrane region" description="Helical" evidence="1">
    <location>
        <begin position="38"/>
        <end position="56"/>
    </location>
</feature>
<organism evidence="2">
    <name type="scientific">Palmophyllum crassum</name>
    <dbReference type="NCBI Taxonomy" id="1615899"/>
    <lineage>
        <taxon>Eukaryota</taxon>
        <taxon>Viridiplantae</taxon>
        <taxon>Prasinodermophyta</taxon>
        <taxon>Palmophyllophyceae</taxon>
        <taxon>Palmophyllales</taxon>
        <taxon>Palmophyllaceae</taxon>
        <taxon>Palmophyllum</taxon>
    </lineage>
</organism>
<keyword evidence="1" id="KW-1133">Transmembrane helix</keyword>
<evidence type="ECO:0000256" key="1">
    <source>
        <dbReference type="SAM" id="Phobius"/>
    </source>
</evidence>
<dbReference type="InterPro" id="IPR010004">
    <property type="entry name" value="Uncharacterised_Ycf66"/>
</dbReference>